<keyword evidence="9" id="KW-1185">Reference proteome</keyword>
<dbReference type="InterPro" id="IPR016163">
    <property type="entry name" value="Ald_DH_C"/>
</dbReference>
<dbReference type="Gene3D" id="3.40.605.10">
    <property type="entry name" value="Aldehyde Dehydrogenase, Chain A, domain 1"/>
    <property type="match status" value="1"/>
</dbReference>
<evidence type="ECO:0000313" key="9">
    <source>
        <dbReference type="Proteomes" id="UP000243217"/>
    </source>
</evidence>
<reference evidence="8 9" key="1">
    <citation type="journal article" date="2014" name="Genome Biol. Evol.">
        <title>The secreted proteins of Achlya hypogyna and Thraustotheca clavata identify the ancestral oomycete secretome and reveal gene acquisitions by horizontal gene transfer.</title>
        <authorList>
            <person name="Misner I."/>
            <person name="Blouin N."/>
            <person name="Leonard G."/>
            <person name="Richards T.A."/>
            <person name="Lane C.E."/>
        </authorList>
    </citation>
    <scope>NUCLEOTIDE SEQUENCE [LARGE SCALE GENOMIC DNA]</scope>
    <source>
        <strain evidence="8 9">ATCC 34112</strain>
    </source>
</reference>
<dbReference type="EMBL" id="JNBS01000734">
    <property type="protein sequence ID" value="OQS03886.1"/>
    <property type="molecule type" value="Genomic_DNA"/>
</dbReference>
<evidence type="ECO:0000259" key="7">
    <source>
        <dbReference type="Pfam" id="PF00171"/>
    </source>
</evidence>
<evidence type="ECO:0000256" key="5">
    <source>
        <dbReference type="SAM" id="Coils"/>
    </source>
</evidence>
<dbReference type="InterPro" id="IPR016161">
    <property type="entry name" value="Ald_DH/histidinol_DH"/>
</dbReference>
<keyword evidence="5" id="KW-0175">Coiled coil</keyword>
<dbReference type="InterPro" id="IPR029510">
    <property type="entry name" value="Ald_DH_CS_GLU"/>
</dbReference>
<evidence type="ECO:0000256" key="1">
    <source>
        <dbReference type="ARBA" id="ARBA00009986"/>
    </source>
</evidence>
<dbReference type="GO" id="GO:0016620">
    <property type="term" value="F:oxidoreductase activity, acting on the aldehyde or oxo group of donors, NAD or NADP as acceptor"/>
    <property type="evidence" value="ECO:0007669"/>
    <property type="project" value="InterPro"/>
</dbReference>
<dbReference type="FunFam" id="3.40.605.10:FF:000050">
    <property type="entry name" value="Aldehyde dehydrogenase, mitochondrial"/>
    <property type="match status" value="1"/>
</dbReference>
<dbReference type="InterPro" id="IPR016162">
    <property type="entry name" value="Ald_DH_N"/>
</dbReference>
<sequence length="1110" mass="125752">ERKKDLGGNSSYGDASFENESRTSSPRHHVNLSVPTRPPSPGKEPVLLLDKESPKRNGILKKIDEHTTITSIRNEIMEKNNQYIGSQYIRQLENQLMEENEQLKHQHAISIRTASELRNELRFLNQRHLDEKRLRNEKFQMKKKRADERRLQHELLLQNTKGTLNQVEEQYKALEIMYQTKVQECQNLMSKLEMMGNEKKCGEERLLSVSEKYQTCLSDLHLLNGKLEAAVDARQNTQQKYEQAIVDHRVAIQVVEERCRVQLECMQETLQKTLAERDSEKVALPENYRLIVEAQRERYEKLEAAISQEKKELEAAFRRERERYEKSLTMANELRIQAEERADSRIRDEAMKIYRERDAIDEQRRQLLSGLAIQNARMDEERGKLEALRAQMEEKRLKLVQDEIIVETQAKSYNERLLQLTRDEDVINGRKRELMDLSTATLEKSKNYSTLARELEEKKAMLEELKVKYDKLVESSKQHGTENELKHEALEREKVALGRSVYQLHQEKLLVARQRMEARQMLEGTKKLDYLLRQQATLNYQPIRSNCANNIFQPPGPPTTLPFSKDCQIPKLAQFLATWEDFNPIHLTPNNSGSHFTSFVLSPTTMQLQFLRTVARRSLATQRFFSHRAPVAVRQTKLLINGQFVPSLTGKTFDTFNPATEVKIASVEHAGTEDVDLAVHAARKAFDEGPWRNMDGSERASLLRKLADLIEQNKDELAALEALDNGKPCSVAKAADLNLVIKCFRYYAGWADKITGKTIPIDGDFFCYTKEEPVGVCAQIIPWNFPLLMAAWKLGPLLATGCTSILKPAEQTPLTALRLGELIVEAGFPKGVVNIITGEGATTGRHLAQHPGVDKVAFTGSTEVGFEIMRQSHPNNLKRVTLELGGKSANIIMDDADIDLAVSTSNAGLFFNQGQCCIAGSRVFVHEAIYDEFIKKAANAAAKGVVGDPFHDSTTQGPQVDEEQFRKILNYIETAKKEGAKLLTGGKRWGKKGWFIEPTVFADVEDHMTIAKEEIFGPVMSILKFKDIDEVIERANSSEFGLGAGVVTSSVDNVMKLTKGLRAGTVYVNCYDVFDAAAPFGGFKNSGIGRELGENGLRPYLENKTVIVKA</sequence>
<dbReference type="STRING" id="74557.A0A1W0A0U0"/>
<feature type="region of interest" description="Disordered" evidence="6">
    <location>
        <begin position="1"/>
        <end position="53"/>
    </location>
</feature>
<evidence type="ECO:0000313" key="8">
    <source>
        <dbReference type="EMBL" id="OQS03886.1"/>
    </source>
</evidence>
<gene>
    <name evidence="8" type="ORF">THRCLA_03833</name>
</gene>
<dbReference type="Gene3D" id="3.40.309.10">
    <property type="entry name" value="Aldehyde Dehydrogenase, Chain A, domain 2"/>
    <property type="match status" value="1"/>
</dbReference>
<accession>A0A1W0A0U0</accession>
<feature type="active site" evidence="3">
    <location>
        <position position="883"/>
    </location>
</feature>
<proteinExistence type="inferred from homology"/>
<dbReference type="OrthoDB" id="74799at2759"/>
<feature type="coiled-coil region" evidence="5">
    <location>
        <begin position="292"/>
        <end position="341"/>
    </location>
</feature>
<organism evidence="8 9">
    <name type="scientific">Thraustotheca clavata</name>
    <dbReference type="NCBI Taxonomy" id="74557"/>
    <lineage>
        <taxon>Eukaryota</taxon>
        <taxon>Sar</taxon>
        <taxon>Stramenopiles</taxon>
        <taxon>Oomycota</taxon>
        <taxon>Saprolegniomycetes</taxon>
        <taxon>Saprolegniales</taxon>
        <taxon>Achlyaceae</taxon>
        <taxon>Thraustotheca</taxon>
    </lineage>
</organism>
<feature type="coiled-coil region" evidence="5">
    <location>
        <begin position="89"/>
        <end position="184"/>
    </location>
</feature>
<feature type="coiled-coil region" evidence="5">
    <location>
        <begin position="371"/>
        <end position="398"/>
    </location>
</feature>
<dbReference type="Pfam" id="PF00171">
    <property type="entry name" value="Aldedh"/>
    <property type="match status" value="1"/>
</dbReference>
<keyword evidence="2 4" id="KW-0560">Oxidoreductase</keyword>
<feature type="non-terminal residue" evidence="8">
    <location>
        <position position="1"/>
    </location>
</feature>
<dbReference type="AlphaFoldDB" id="A0A1W0A0U0"/>
<dbReference type="FunFam" id="3.40.309.10:FF:000001">
    <property type="entry name" value="Mitochondrial aldehyde dehydrogenase 2"/>
    <property type="match status" value="1"/>
</dbReference>
<dbReference type="CDD" id="cd07091">
    <property type="entry name" value="ALDH_F1-2_Ald2-like"/>
    <property type="match status" value="1"/>
</dbReference>
<protein>
    <submittedName>
        <fullName evidence="8">Aldehyde dehydrogenase, mitochondrial</fullName>
    </submittedName>
</protein>
<dbReference type="SUPFAM" id="SSF53720">
    <property type="entry name" value="ALDH-like"/>
    <property type="match status" value="1"/>
</dbReference>
<dbReference type="PROSITE" id="PS00687">
    <property type="entry name" value="ALDEHYDE_DEHYDR_GLU"/>
    <property type="match status" value="1"/>
</dbReference>
<feature type="coiled-coil region" evidence="5">
    <location>
        <begin position="445"/>
        <end position="475"/>
    </location>
</feature>
<dbReference type="PANTHER" id="PTHR11699">
    <property type="entry name" value="ALDEHYDE DEHYDROGENASE-RELATED"/>
    <property type="match status" value="1"/>
</dbReference>
<dbReference type="InterPro" id="IPR016160">
    <property type="entry name" value="Ald_DH_CS_CYS"/>
</dbReference>
<dbReference type="InterPro" id="IPR015590">
    <property type="entry name" value="Aldehyde_DH_dom"/>
</dbReference>
<comment type="similarity">
    <text evidence="1 4">Belongs to the aldehyde dehydrogenase family.</text>
</comment>
<dbReference type="PROSITE" id="PS00070">
    <property type="entry name" value="ALDEHYDE_DEHYDR_CYS"/>
    <property type="match status" value="1"/>
</dbReference>
<evidence type="ECO:0000256" key="2">
    <source>
        <dbReference type="ARBA" id="ARBA00023002"/>
    </source>
</evidence>
<name>A0A1W0A0U0_9STRA</name>
<evidence type="ECO:0000256" key="4">
    <source>
        <dbReference type="RuleBase" id="RU003345"/>
    </source>
</evidence>
<evidence type="ECO:0000256" key="6">
    <source>
        <dbReference type="SAM" id="MobiDB-lite"/>
    </source>
</evidence>
<evidence type="ECO:0000256" key="3">
    <source>
        <dbReference type="PROSITE-ProRule" id="PRU10007"/>
    </source>
</evidence>
<comment type="caution">
    <text evidence="8">The sequence shown here is derived from an EMBL/GenBank/DDBJ whole genome shotgun (WGS) entry which is preliminary data.</text>
</comment>
<dbReference type="Proteomes" id="UP000243217">
    <property type="component" value="Unassembled WGS sequence"/>
</dbReference>
<feature type="domain" description="Aldehyde dehydrogenase" evidence="7">
    <location>
        <begin position="648"/>
        <end position="1106"/>
    </location>
</feature>